<name>A0A832N3W6_9GAMM</name>
<dbReference type="Proteomes" id="UP000885832">
    <property type="component" value="Unassembled WGS sequence"/>
</dbReference>
<comment type="caution">
    <text evidence="1">The sequence shown here is derived from an EMBL/GenBank/DDBJ whole genome shotgun (WGS) entry which is preliminary data.</text>
</comment>
<dbReference type="AlphaFoldDB" id="A0A832N3W6"/>
<gene>
    <name evidence="1" type="ORF">ENJ65_04955</name>
</gene>
<proteinExistence type="predicted"/>
<reference evidence="1" key="1">
    <citation type="journal article" date="2020" name="mSystems">
        <title>Genome- and Community-Level Interaction Insights into Carbon Utilization and Element Cycling Functions of Hydrothermarchaeota in Hydrothermal Sediment.</title>
        <authorList>
            <person name="Zhou Z."/>
            <person name="Liu Y."/>
            <person name="Xu W."/>
            <person name="Pan J."/>
            <person name="Luo Z.H."/>
            <person name="Li M."/>
        </authorList>
    </citation>
    <scope>NUCLEOTIDE SEQUENCE [LARGE SCALE GENOMIC DNA]</scope>
    <source>
        <strain evidence="1">HyVt-505</strain>
    </source>
</reference>
<organism evidence="1">
    <name type="scientific">Candidatus Tenderia electrophaga</name>
    <dbReference type="NCBI Taxonomy" id="1748243"/>
    <lineage>
        <taxon>Bacteria</taxon>
        <taxon>Pseudomonadati</taxon>
        <taxon>Pseudomonadota</taxon>
        <taxon>Gammaproteobacteria</taxon>
        <taxon>Candidatus Tenderiales</taxon>
        <taxon>Candidatus Tenderiaceae</taxon>
        <taxon>Candidatus Tenderia</taxon>
    </lineage>
</organism>
<dbReference type="Gene3D" id="1.10.3210.10">
    <property type="entry name" value="Hypothetical protein af1432"/>
    <property type="match status" value="1"/>
</dbReference>
<dbReference type="EMBL" id="DRNF01000311">
    <property type="protein sequence ID" value="HHJ80963.1"/>
    <property type="molecule type" value="Genomic_DNA"/>
</dbReference>
<evidence type="ECO:0000313" key="1">
    <source>
        <dbReference type="EMBL" id="HHJ80963.1"/>
    </source>
</evidence>
<feature type="non-terminal residue" evidence="1">
    <location>
        <position position="134"/>
    </location>
</feature>
<protein>
    <submittedName>
        <fullName evidence="1">Uncharacterized protein</fullName>
    </submittedName>
</protein>
<accession>A0A832N3W6</accession>
<sequence length="134" mass="14583">MSTGKFNPFETIENCSFRLRRALFGLTQGKDCSANIDLISDNIITACEKAPDAALGAVHLLHGHAYTAIHPVHIAALSHALCQASNIPIEETKAIVSASLICNIGMHNLQKDLHSQVESLSQEQKEQIYAHPVK</sequence>